<keyword evidence="1" id="KW-0732">Signal</keyword>
<sequence>MNNQFKKIVAGGFLTLTPWLVLAEEITLKAVTAFGQDTYFNQRFKQFVEKVNAEGKGLVQIKVIGGPESMPPFEVGNSVRAGVVDMANTTGVFHANMVPETLAMTLTDKPMSELRENGGYALMDKIHRDKANMVWLARLSDGLEYHVYTNKKVDSADFSGLKLRGVPVYRSFFQALGATPLQVAPGEVFTALERGVVDGYGWPAVGIFDLGWQEKTRYRVEPGFYNVEVSLFMNQNAWEKLDNAQREYLNKQVAWVESLNEGAAADAEAEKRQQAEAGIEAIALSAEQASRFQTLSQQAGWQAVEQLSPQFVQQLKASFGG</sequence>
<comment type="caution">
    <text evidence="2">The sequence shown here is derived from an EMBL/GenBank/DDBJ whole genome shotgun (WGS) entry which is preliminary data.</text>
</comment>
<dbReference type="InterPro" id="IPR038404">
    <property type="entry name" value="TRAP_DctP_sf"/>
</dbReference>
<dbReference type="PANTHER" id="PTHR33376:SF5">
    <property type="entry name" value="EXTRACYTOPLASMIC SOLUTE RECEPTOR PROTEIN"/>
    <property type="match status" value="1"/>
</dbReference>
<keyword evidence="3" id="KW-1185">Reference proteome</keyword>
<accession>A0ABP6V0Q0</accession>
<dbReference type="RefSeq" id="WP_344953593.1">
    <property type="nucleotide sequence ID" value="NZ_BAABCX010000001.1"/>
</dbReference>
<dbReference type="Proteomes" id="UP001500795">
    <property type="component" value="Unassembled WGS sequence"/>
</dbReference>
<dbReference type="NCBIfam" id="NF037995">
    <property type="entry name" value="TRAP_S1"/>
    <property type="match status" value="1"/>
</dbReference>
<dbReference type="Pfam" id="PF03480">
    <property type="entry name" value="DctP"/>
    <property type="match status" value="1"/>
</dbReference>
<dbReference type="InterPro" id="IPR018389">
    <property type="entry name" value="DctP_fam"/>
</dbReference>
<evidence type="ECO:0000313" key="3">
    <source>
        <dbReference type="Proteomes" id="UP001500795"/>
    </source>
</evidence>
<organism evidence="2 3">
    <name type="scientific">Zobellella aerophila</name>
    <dbReference type="NCBI Taxonomy" id="870480"/>
    <lineage>
        <taxon>Bacteria</taxon>
        <taxon>Pseudomonadati</taxon>
        <taxon>Pseudomonadota</taxon>
        <taxon>Gammaproteobacteria</taxon>
        <taxon>Aeromonadales</taxon>
        <taxon>Aeromonadaceae</taxon>
        <taxon>Zobellella</taxon>
    </lineage>
</organism>
<evidence type="ECO:0000313" key="2">
    <source>
        <dbReference type="EMBL" id="GAA3525991.1"/>
    </source>
</evidence>
<name>A0ABP6V0Q0_9GAMM</name>
<dbReference type="EMBL" id="BAABCX010000001">
    <property type="protein sequence ID" value="GAA3525991.1"/>
    <property type="molecule type" value="Genomic_DNA"/>
</dbReference>
<reference evidence="3" key="1">
    <citation type="journal article" date="2019" name="Int. J. Syst. Evol. Microbiol.">
        <title>The Global Catalogue of Microorganisms (GCM) 10K type strain sequencing project: providing services to taxonomists for standard genome sequencing and annotation.</title>
        <authorList>
            <consortium name="The Broad Institute Genomics Platform"/>
            <consortium name="The Broad Institute Genome Sequencing Center for Infectious Disease"/>
            <person name="Wu L."/>
            <person name="Ma J."/>
        </authorList>
    </citation>
    <scope>NUCLEOTIDE SEQUENCE [LARGE SCALE GENOMIC DNA]</scope>
    <source>
        <strain evidence="3">JCM 17110</strain>
    </source>
</reference>
<protein>
    <submittedName>
        <fullName evidence="2">TRAP transporter substrate-binding protein</fullName>
    </submittedName>
</protein>
<evidence type="ECO:0000256" key="1">
    <source>
        <dbReference type="ARBA" id="ARBA00022729"/>
    </source>
</evidence>
<gene>
    <name evidence="2" type="ORF">GCM10022394_01350</name>
</gene>
<dbReference type="Gene3D" id="3.40.190.170">
    <property type="entry name" value="Bacterial extracellular solute-binding protein, family 7"/>
    <property type="match status" value="1"/>
</dbReference>
<proteinExistence type="predicted"/>
<dbReference type="PANTHER" id="PTHR33376">
    <property type="match status" value="1"/>
</dbReference>